<dbReference type="GO" id="GO:0002949">
    <property type="term" value="P:tRNA threonylcarbamoyladenosine modification"/>
    <property type="evidence" value="ECO:0007669"/>
    <property type="project" value="InterPro"/>
</dbReference>
<evidence type="ECO:0000313" key="3">
    <source>
        <dbReference type="Proteomes" id="UP000055060"/>
    </source>
</evidence>
<dbReference type="Pfam" id="PF00814">
    <property type="entry name" value="TsaD"/>
    <property type="match status" value="1"/>
</dbReference>
<sequence length="222" mass="23627">MLLAVDTSTQWVGLALYDGVQVLGEVVWQSQSHHTIELAPAISDLLDRCGVRPEELKASAVALGPGSFTALRIGLAVVKGLALAVHIPVVGVPTLDVLAAAQAVRELPMVCVLQAGRGRLAAGWYHASRGQWIAKGDAAVTNAEELMGQIEKPTLVCGELTAADRVVFARQKKTALLISPAHSLRRPGFLAELGWKRWQAGKVDDPVSLAPIYLHVAEEIPA</sequence>
<dbReference type="AlphaFoldDB" id="A0A0S7BEN6"/>
<dbReference type="CDD" id="cd24032">
    <property type="entry name" value="ASKHA_NBD_TsaB"/>
    <property type="match status" value="1"/>
</dbReference>
<dbReference type="EMBL" id="DF967972">
    <property type="protein sequence ID" value="GAP13929.1"/>
    <property type="molecule type" value="Genomic_DNA"/>
</dbReference>
<dbReference type="InterPro" id="IPR000905">
    <property type="entry name" value="Gcp-like_dom"/>
</dbReference>
<dbReference type="RefSeq" id="WP_075073227.1">
    <property type="nucleotide sequence ID" value="NZ_DF967972.1"/>
</dbReference>
<accession>A0A0S7BEN6</accession>
<keyword evidence="3" id="KW-1185">Reference proteome</keyword>
<dbReference type="NCBIfam" id="TIGR03725">
    <property type="entry name" value="T6A_YeaZ"/>
    <property type="match status" value="1"/>
</dbReference>
<proteinExistence type="predicted"/>
<organism evidence="2">
    <name type="scientific">Longilinea arvoryzae</name>
    <dbReference type="NCBI Taxonomy" id="360412"/>
    <lineage>
        <taxon>Bacteria</taxon>
        <taxon>Bacillati</taxon>
        <taxon>Chloroflexota</taxon>
        <taxon>Anaerolineae</taxon>
        <taxon>Anaerolineales</taxon>
        <taxon>Anaerolineaceae</taxon>
        <taxon>Longilinea</taxon>
    </lineage>
</organism>
<dbReference type="OrthoDB" id="9784166at2"/>
<dbReference type="SUPFAM" id="SSF53067">
    <property type="entry name" value="Actin-like ATPase domain"/>
    <property type="match status" value="2"/>
</dbReference>
<protein>
    <submittedName>
        <fullName evidence="2">tRNA threonylcarbamoyl adenosine modification protein YeaZ</fullName>
    </submittedName>
</protein>
<evidence type="ECO:0000313" key="2">
    <source>
        <dbReference type="EMBL" id="GAP13929.1"/>
    </source>
</evidence>
<dbReference type="Proteomes" id="UP000055060">
    <property type="component" value="Unassembled WGS sequence"/>
</dbReference>
<dbReference type="InterPro" id="IPR043129">
    <property type="entry name" value="ATPase_NBD"/>
</dbReference>
<dbReference type="PANTHER" id="PTHR11735">
    <property type="entry name" value="TRNA N6-ADENOSINE THREONYLCARBAMOYLTRANSFERASE"/>
    <property type="match status" value="1"/>
</dbReference>
<dbReference type="InterPro" id="IPR022496">
    <property type="entry name" value="T6A_TsaB"/>
</dbReference>
<dbReference type="STRING" id="360412.LARV_01688"/>
<evidence type="ECO:0000259" key="1">
    <source>
        <dbReference type="Pfam" id="PF00814"/>
    </source>
</evidence>
<reference evidence="2" key="1">
    <citation type="submission" date="2015-07" db="EMBL/GenBank/DDBJ databases">
        <title>Draft Genome Sequences of Anaerolinea thermolimosa IMO-1, Bellilinea caldifistulae GOMI-1, Leptolinea tardivitalis YMTK-2, Levilinea saccharolytica KIBI-1,Longilinea arvoryzae KOME-1, Previously Described as Members of the Anaerolineaceae (Chloroflexi).</title>
        <authorList>
            <person name="Sekiguchi Y."/>
            <person name="Ohashi A."/>
            <person name="Matsuura N."/>
            <person name="Tourlousse M.D."/>
        </authorList>
    </citation>
    <scope>NUCLEOTIDE SEQUENCE [LARGE SCALE GENOMIC DNA]</scope>
    <source>
        <strain evidence="2">KOME-1</strain>
    </source>
</reference>
<feature type="domain" description="Gcp-like" evidence="1">
    <location>
        <begin position="30"/>
        <end position="146"/>
    </location>
</feature>
<dbReference type="Gene3D" id="3.30.420.40">
    <property type="match status" value="2"/>
</dbReference>
<dbReference type="GO" id="GO:0005829">
    <property type="term" value="C:cytosol"/>
    <property type="evidence" value="ECO:0007669"/>
    <property type="project" value="TreeGrafter"/>
</dbReference>
<gene>
    <name evidence="2" type="ORF">LARV_01688</name>
</gene>
<name>A0A0S7BEN6_9CHLR</name>
<dbReference type="PANTHER" id="PTHR11735:SF11">
    <property type="entry name" value="TRNA THREONYLCARBAMOYLADENOSINE BIOSYNTHESIS PROTEIN TSAB"/>
    <property type="match status" value="1"/>
</dbReference>